<keyword evidence="3" id="KW-1185">Reference proteome</keyword>
<evidence type="ECO:0000256" key="1">
    <source>
        <dbReference type="SAM" id="Phobius"/>
    </source>
</evidence>
<protein>
    <recommendedName>
        <fullName evidence="4">Glycosyltransferase RgtA/B/C/D-like domain-containing protein</fullName>
    </recommendedName>
</protein>
<feature type="transmembrane region" description="Helical" evidence="1">
    <location>
        <begin position="219"/>
        <end position="245"/>
    </location>
</feature>
<dbReference type="EMBL" id="BAABDK010000001">
    <property type="protein sequence ID" value="GAA4022278.1"/>
    <property type="molecule type" value="Genomic_DNA"/>
</dbReference>
<proteinExistence type="predicted"/>
<feature type="transmembrane region" description="Helical" evidence="1">
    <location>
        <begin position="33"/>
        <end position="53"/>
    </location>
</feature>
<feature type="transmembrane region" description="Helical" evidence="1">
    <location>
        <begin position="343"/>
        <end position="366"/>
    </location>
</feature>
<evidence type="ECO:0000313" key="2">
    <source>
        <dbReference type="EMBL" id="GAA4022278.1"/>
    </source>
</evidence>
<comment type="caution">
    <text evidence="2">The sequence shown here is derived from an EMBL/GenBank/DDBJ whole genome shotgun (WGS) entry which is preliminary data.</text>
</comment>
<feature type="transmembrane region" description="Helical" evidence="1">
    <location>
        <begin position="156"/>
        <end position="173"/>
    </location>
</feature>
<keyword evidence="1" id="KW-0812">Transmembrane</keyword>
<accession>A0ABP7T802</accession>
<feature type="transmembrane region" description="Helical" evidence="1">
    <location>
        <begin position="373"/>
        <end position="396"/>
    </location>
</feature>
<dbReference type="RefSeq" id="WP_345049329.1">
    <property type="nucleotide sequence ID" value="NZ_BAABDK010000001.1"/>
</dbReference>
<feature type="transmembrane region" description="Helical" evidence="1">
    <location>
        <begin position="113"/>
        <end position="144"/>
    </location>
</feature>
<dbReference type="Proteomes" id="UP001501469">
    <property type="component" value="Unassembled WGS sequence"/>
</dbReference>
<gene>
    <name evidence="2" type="ORF">GCM10022409_02490</name>
</gene>
<sequence length="448" mass="48123">MNIALALLLNAALLAVLLPWLRQQWQWAAAVGWRWVFAAGIVVRVAVGVGRNVPLKLDAQFMSGVSNIVTARLWAAPGSAWQLLTQSVTTFPTPSDGLIVYQNSSNTWTLIKLLALLNLASLGTGWLNALYLSLFAFAGCWMLARVLAVRFPGTPAGAGAVALLFWPAVWFWSTGISKEAVLLGSGAWLTARVLSWLYAEDPALAPPAARGIGWWSATVALAGLHVAMRYFFALPLLATLAGLVLGRGLERWLPRRWAAALGLVLVLGGGAWLGPELSVAFRLNKFVNQVIRVYSADVVQSTGRPHFEYPNLRPTAGSIAAHAPQAVANALTQPWLGQSNQPLYMAAGLENLALLLLLAVAGWALVRGRGGHMPFTVVLALSVFCLLLAFLIGITTPNLGSLQRYRSAMLPFLLVLLLQNDYAAATLRFLQIRRSPESGTGGSHSPNA</sequence>
<reference evidence="3" key="1">
    <citation type="journal article" date="2019" name="Int. J. Syst. Evol. Microbiol.">
        <title>The Global Catalogue of Microorganisms (GCM) 10K type strain sequencing project: providing services to taxonomists for standard genome sequencing and annotation.</title>
        <authorList>
            <consortium name="The Broad Institute Genomics Platform"/>
            <consortium name="The Broad Institute Genome Sequencing Center for Infectious Disease"/>
            <person name="Wu L."/>
            <person name="Ma J."/>
        </authorList>
    </citation>
    <scope>NUCLEOTIDE SEQUENCE [LARGE SCALE GENOMIC DNA]</scope>
    <source>
        <strain evidence="3">JCM 17225</strain>
    </source>
</reference>
<feature type="transmembrane region" description="Helical" evidence="1">
    <location>
        <begin position="180"/>
        <end position="199"/>
    </location>
</feature>
<keyword evidence="1" id="KW-0472">Membrane</keyword>
<evidence type="ECO:0008006" key="4">
    <source>
        <dbReference type="Google" id="ProtNLM"/>
    </source>
</evidence>
<organism evidence="2 3">
    <name type="scientific">Hymenobacter glaciei</name>
    <dbReference type="NCBI Taxonomy" id="877209"/>
    <lineage>
        <taxon>Bacteria</taxon>
        <taxon>Pseudomonadati</taxon>
        <taxon>Bacteroidota</taxon>
        <taxon>Cytophagia</taxon>
        <taxon>Cytophagales</taxon>
        <taxon>Hymenobacteraceae</taxon>
        <taxon>Hymenobacter</taxon>
    </lineage>
</organism>
<feature type="transmembrane region" description="Helical" evidence="1">
    <location>
        <begin position="408"/>
        <end position="430"/>
    </location>
</feature>
<feature type="transmembrane region" description="Helical" evidence="1">
    <location>
        <begin position="257"/>
        <end position="274"/>
    </location>
</feature>
<keyword evidence="1" id="KW-1133">Transmembrane helix</keyword>
<name>A0ABP7T802_9BACT</name>
<evidence type="ECO:0000313" key="3">
    <source>
        <dbReference type="Proteomes" id="UP001501469"/>
    </source>
</evidence>